<comment type="caution">
    <text evidence="9">The sequence shown here is derived from an EMBL/GenBank/DDBJ whole genome shotgun (WGS) entry which is preliminary data.</text>
</comment>
<evidence type="ECO:0000256" key="6">
    <source>
        <dbReference type="SAM" id="Phobius"/>
    </source>
</evidence>
<dbReference type="Proteomes" id="UP000760860">
    <property type="component" value="Unassembled WGS sequence"/>
</dbReference>
<keyword evidence="2" id="KW-0378">Hydrolase</keyword>
<dbReference type="GO" id="GO:0005975">
    <property type="term" value="P:carbohydrate metabolic process"/>
    <property type="evidence" value="ECO:0007669"/>
    <property type="project" value="InterPro"/>
</dbReference>
<dbReference type="InterPro" id="IPR033132">
    <property type="entry name" value="GH_1_N_CS"/>
</dbReference>
<dbReference type="SUPFAM" id="SSF51445">
    <property type="entry name" value="(Trans)glycosidases"/>
    <property type="match status" value="1"/>
</dbReference>
<keyword evidence="6" id="KW-1133">Transmembrane helix</keyword>
<dbReference type="InterPro" id="IPR001360">
    <property type="entry name" value="Glyco_hydro_1"/>
</dbReference>
<feature type="chain" id="PRO_5039986025" description="Glycosyl hydrolases family 1, N-terminal conserved site" evidence="7">
    <location>
        <begin position="24"/>
        <end position="723"/>
    </location>
</feature>
<evidence type="ECO:0000313" key="9">
    <source>
        <dbReference type="EMBL" id="RAW39096.1"/>
    </source>
</evidence>
<keyword evidence="10" id="KW-1185">Reference proteome</keyword>
<dbReference type="FunFam" id="3.20.20.80:FF:000099">
    <property type="entry name" value="Lactase-phlorizin hydrolase, putative"/>
    <property type="match status" value="1"/>
</dbReference>
<organism evidence="9 10">
    <name type="scientific">Phytophthora cactorum</name>
    <dbReference type="NCBI Taxonomy" id="29920"/>
    <lineage>
        <taxon>Eukaryota</taxon>
        <taxon>Sar</taxon>
        <taxon>Stramenopiles</taxon>
        <taxon>Oomycota</taxon>
        <taxon>Peronosporomycetes</taxon>
        <taxon>Peronosporales</taxon>
        <taxon>Peronosporaceae</taxon>
        <taxon>Phytophthora</taxon>
    </lineage>
</organism>
<feature type="coiled-coil region" evidence="5">
    <location>
        <begin position="587"/>
        <end position="692"/>
    </location>
</feature>
<dbReference type="Proteomes" id="UP000251314">
    <property type="component" value="Unassembled WGS sequence"/>
</dbReference>
<evidence type="ECO:0000256" key="2">
    <source>
        <dbReference type="ARBA" id="ARBA00022801"/>
    </source>
</evidence>
<dbReference type="Gene3D" id="3.20.20.80">
    <property type="entry name" value="Glycosidases"/>
    <property type="match status" value="1"/>
</dbReference>
<reference evidence="8" key="2">
    <citation type="submission" date="2018-05" db="EMBL/GenBank/DDBJ databases">
        <title>Effector identification in a new, highly contiguous assembly of the strawberry crown rot pathogen Phytophthora cactorum.</title>
        <authorList>
            <person name="Armitage A.D."/>
            <person name="Nellist C.F."/>
            <person name="Bates H."/>
            <person name="Vickerstaff R.J."/>
            <person name="Harrison R.J."/>
        </authorList>
    </citation>
    <scope>NUCLEOTIDE SEQUENCE</scope>
    <source>
        <strain evidence="8">P421</strain>
    </source>
</reference>
<dbReference type="PROSITE" id="PS00653">
    <property type="entry name" value="GLYCOSYL_HYDROL_F1_2"/>
    <property type="match status" value="1"/>
</dbReference>
<comment type="similarity">
    <text evidence="1 4">Belongs to the glycosyl hydrolase 1 family.</text>
</comment>
<evidence type="ECO:0000256" key="4">
    <source>
        <dbReference type="RuleBase" id="RU003690"/>
    </source>
</evidence>
<keyword evidence="7" id="KW-0732">Signal</keyword>
<name>A0A329ST29_9STRA</name>
<dbReference type="AlphaFoldDB" id="A0A329ST29"/>
<dbReference type="PRINTS" id="PR00131">
    <property type="entry name" value="GLHYDRLASE1"/>
</dbReference>
<evidence type="ECO:0000313" key="8">
    <source>
        <dbReference type="EMBL" id="KAG3227627.1"/>
    </source>
</evidence>
<feature type="transmembrane region" description="Helical" evidence="6">
    <location>
        <begin position="536"/>
        <end position="559"/>
    </location>
</feature>
<dbReference type="EMBL" id="MJFZ01000074">
    <property type="protein sequence ID" value="RAW39096.1"/>
    <property type="molecule type" value="Genomic_DNA"/>
</dbReference>
<protein>
    <recommendedName>
        <fullName evidence="11">Glycosyl hydrolases family 1, N-terminal conserved site</fullName>
    </recommendedName>
</protein>
<keyword evidence="6" id="KW-0472">Membrane</keyword>
<keyword evidence="5" id="KW-0175">Coiled coil</keyword>
<evidence type="ECO:0008006" key="11">
    <source>
        <dbReference type="Google" id="ProtNLM"/>
    </source>
</evidence>
<keyword evidence="3" id="KW-0326">Glycosidase</keyword>
<evidence type="ECO:0000256" key="5">
    <source>
        <dbReference type="SAM" id="Coils"/>
    </source>
</evidence>
<evidence type="ECO:0000313" key="10">
    <source>
        <dbReference type="Proteomes" id="UP000251314"/>
    </source>
</evidence>
<dbReference type="PANTHER" id="PTHR10353">
    <property type="entry name" value="GLYCOSYL HYDROLASE"/>
    <property type="match status" value="1"/>
</dbReference>
<evidence type="ECO:0000256" key="3">
    <source>
        <dbReference type="ARBA" id="ARBA00023295"/>
    </source>
</evidence>
<dbReference type="STRING" id="29920.A0A329ST29"/>
<evidence type="ECO:0000256" key="1">
    <source>
        <dbReference type="ARBA" id="ARBA00010838"/>
    </source>
</evidence>
<feature type="signal peptide" evidence="7">
    <location>
        <begin position="1"/>
        <end position="23"/>
    </location>
</feature>
<dbReference type="OrthoDB" id="65569at2759"/>
<gene>
    <name evidence="9" type="ORF">PC110_g4696</name>
    <name evidence="8" type="ORF">PC129_g1852</name>
</gene>
<proteinExistence type="inferred from homology"/>
<dbReference type="PANTHER" id="PTHR10353:SF36">
    <property type="entry name" value="LP05116P"/>
    <property type="match status" value="1"/>
</dbReference>
<accession>A0A329ST29</accession>
<dbReference type="Pfam" id="PF00232">
    <property type="entry name" value="Glyco_hydro_1"/>
    <property type="match status" value="1"/>
</dbReference>
<dbReference type="VEuPathDB" id="FungiDB:PC110_g4696"/>
<reference evidence="9 10" key="1">
    <citation type="submission" date="2018-01" db="EMBL/GenBank/DDBJ databases">
        <title>Draft genome of the strawberry crown rot pathogen Phytophthora cactorum.</title>
        <authorList>
            <person name="Armitage A.D."/>
            <person name="Lysoe E."/>
            <person name="Nellist C.F."/>
            <person name="Harrison R.J."/>
            <person name="Brurberg M.B."/>
        </authorList>
    </citation>
    <scope>NUCLEOTIDE SEQUENCE [LARGE SCALE GENOMIC DNA]</scope>
    <source>
        <strain evidence="9 10">10300</strain>
    </source>
</reference>
<sequence>MNLLRLLPCAVAAVAALLAPAAAEERCFNKDFMFGSATASYQVEGAYMEGGRTPSIWDDFCRQKPGLSCANVADDFYHRYPSDLKMMADDGLQSFRFSISWSRVMTWNPAKRRMVPNPTGIAFYHDLIDEMAKNNLMPILTIYHWDLPSALQTELSPAGWLSSDIINHYVDFATLMFQEFGQKLDYWTTFNEPYSFVTQGYGTGVHAPGFTGSKTNTYIVTHNLLRAHALAVQKFREFRSTGIMRPTARIGIVLVAHMMFPLDPSNPKDVAAAERALQFDYGWFLQPMISGDYPAVMREVVGDRLPRFTAQESEILKGSYDLFMINHYASKSVTDCDSPTSKRSCDQLTLGWEKDKGVDDTRAPEGARLSSKDRHGNRNCGWFTAYPPGYLALIKWVSVHDPSADVLLTENGWCGNAEADGAEDQMWYYTNYMEQVYKAVTEEKIKVIGYTAWSYLDNYEWGSFEPRFGLYYVNFTSQTGSKDYVSAKPSELERTPRPAAKWFSKLAKTKCIPTTLEAAAVSAPSGVSSSEGLSTWSIVGIAVVAVVVVGAAVVGIRAYNNRRGSSSERRPLFEEQGGDQTVAILNGEVLNNELERLKGAKKKLEDELVATREEYEQLVQDLTTKAESARKHECVQFNLKFDKDDKRIEALKAEVAALRSTQEQQQQERERMQTQEQQLQVQTLELQALTEHSTFRVGKEFECHSHMVAITESSLLHTMPGKW</sequence>
<dbReference type="InterPro" id="IPR017853">
    <property type="entry name" value="GH"/>
</dbReference>
<keyword evidence="6" id="KW-0812">Transmembrane</keyword>
<evidence type="ECO:0000256" key="7">
    <source>
        <dbReference type="SAM" id="SignalP"/>
    </source>
</evidence>
<dbReference type="EMBL" id="RCMV01000031">
    <property type="protein sequence ID" value="KAG3227627.1"/>
    <property type="molecule type" value="Genomic_DNA"/>
</dbReference>
<dbReference type="GO" id="GO:0008422">
    <property type="term" value="F:beta-glucosidase activity"/>
    <property type="evidence" value="ECO:0007669"/>
    <property type="project" value="TreeGrafter"/>
</dbReference>